<dbReference type="SUPFAM" id="SSF47240">
    <property type="entry name" value="Ferritin-like"/>
    <property type="match status" value="1"/>
</dbReference>
<dbReference type="Pfam" id="PF02915">
    <property type="entry name" value="Rubrerythrin"/>
    <property type="match status" value="1"/>
</dbReference>
<dbReference type="AlphaFoldDB" id="A0A0H2YQY5"/>
<dbReference type="eggNOG" id="COG1633">
    <property type="taxonomic scope" value="Bacteria"/>
</dbReference>
<dbReference type="GO" id="GO:0016491">
    <property type="term" value="F:oxidoreductase activity"/>
    <property type="evidence" value="ECO:0007669"/>
    <property type="project" value="InterPro"/>
</dbReference>
<dbReference type="GeneID" id="93003285"/>
<dbReference type="EMBL" id="CP000246">
    <property type="protein sequence ID" value="ABG82991.1"/>
    <property type="molecule type" value="Genomic_DNA"/>
</dbReference>
<evidence type="ECO:0000313" key="2">
    <source>
        <dbReference type="EMBL" id="ABG82991.1"/>
    </source>
</evidence>
<feature type="domain" description="Rubrerythrin diiron-binding" evidence="1">
    <location>
        <begin position="12"/>
        <end position="125"/>
    </location>
</feature>
<organism evidence="2 3">
    <name type="scientific">Clostridium perfringens (strain ATCC 13124 / DSM 756 / JCM 1290 / NCIMB 6125 / NCTC 8237 / Type A)</name>
    <dbReference type="NCBI Taxonomy" id="195103"/>
    <lineage>
        <taxon>Bacteria</taxon>
        <taxon>Bacillati</taxon>
        <taxon>Bacillota</taxon>
        <taxon>Clostridia</taxon>
        <taxon>Eubacteriales</taxon>
        <taxon>Clostridiaceae</taxon>
        <taxon>Clostridium</taxon>
    </lineage>
</organism>
<evidence type="ECO:0000313" key="3">
    <source>
        <dbReference type="Proteomes" id="UP000001823"/>
    </source>
</evidence>
<dbReference type="Gene3D" id="1.20.120.660">
    <property type="entry name" value="IL-4 antagonist (De novo design) like domain"/>
    <property type="match status" value="1"/>
</dbReference>
<name>A0A0H2YQY5_CLOP1</name>
<reference evidence="2 3" key="1">
    <citation type="journal article" date="2006" name="Genome Res.">
        <title>Skewed genomic variability in strains of the toxigenic bacterial pathogen, Clostridium perfringens.</title>
        <authorList>
            <person name="Myers G.S."/>
            <person name="Rasko D.A."/>
            <person name="Cheung J.K."/>
            <person name="Ravel J."/>
            <person name="Seshadri R."/>
            <person name="Deboy R.T."/>
            <person name="Ren Q."/>
            <person name="Varga J."/>
            <person name="Awad M.M."/>
            <person name="Brinkac L.M."/>
            <person name="Daugherty S.C."/>
            <person name="Haft D.H."/>
            <person name="Dodson R.J."/>
            <person name="Madupu R."/>
            <person name="Nelson W.C."/>
            <person name="Rosovitz M.J."/>
            <person name="Sullivan S.A."/>
            <person name="Khouri H."/>
            <person name="Dimitrov G.I."/>
            <person name="Watkins K.L."/>
            <person name="Mulligan S."/>
            <person name="Benton J."/>
            <person name="Radune D."/>
            <person name="Fisher D.J."/>
            <person name="Atkins H.S."/>
            <person name="Hiscox T."/>
            <person name="Jost B.H."/>
            <person name="Billington S.J."/>
            <person name="Songer J.G."/>
            <person name="McClane B.A."/>
            <person name="Titball R.W."/>
            <person name="Rood J.I."/>
            <person name="Melville S.B."/>
            <person name="Paulsen I.T."/>
        </authorList>
    </citation>
    <scope>NUCLEOTIDE SEQUENCE [LARGE SCALE GENOMIC DNA]</scope>
    <source>
        <strain evidence="3">ATCC 13124 / DSM 756 / JCM 1290 / NCIMB 6125 / NCTC 8237 / S 107 / Type A</strain>
    </source>
</reference>
<keyword evidence="3" id="KW-1185">Reference proteome</keyword>
<gene>
    <name evidence="2" type="ordered locus">CPF_0368</name>
</gene>
<dbReference type="InterPro" id="IPR003251">
    <property type="entry name" value="Rr_diiron-bd_dom"/>
</dbReference>
<dbReference type="PaxDb" id="195103-CPF_0368"/>
<proteinExistence type="predicted"/>
<dbReference type="KEGG" id="cpf:CPF_0368"/>
<evidence type="ECO:0000259" key="1">
    <source>
        <dbReference type="Pfam" id="PF02915"/>
    </source>
</evidence>
<accession>A0A0H2YQY5</accession>
<dbReference type="GO" id="GO:0046872">
    <property type="term" value="F:metal ion binding"/>
    <property type="evidence" value="ECO:0007669"/>
    <property type="project" value="InterPro"/>
</dbReference>
<dbReference type="STRING" id="195103.CPF_0368"/>
<dbReference type="RefSeq" id="WP_011590163.1">
    <property type="nucleotide sequence ID" value="NC_008261.1"/>
</dbReference>
<dbReference type="Proteomes" id="UP000001823">
    <property type="component" value="Chromosome"/>
</dbReference>
<protein>
    <submittedName>
        <fullName evidence="2">Rubrerythrin family protein</fullName>
    </submittedName>
</protein>
<sequence>MKQNENEVLLKLQQGELDAVLVYRKLAELASSEEEKNVLLSIAADEGRHASIIREYSKEILKPCNKSSEEIEAAYKNLGKEKVFEMLINAEINGGPVYEKLGEEFPRLKEIAKDEIKHGNLLKVLIGKSNLN</sequence>
<dbReference type="HOGENOM" id="CLU_157884_0_0_9"/>
<dbReference type="InterPro" id="IPR009078">
    <property type="entry name" value="Ferritin-like_SF"/>
</dbReference>